<evidence type="ECO:0000313" key="2">
    <source>
        <dbReference type="Proteomes" id="UP001596043"/>
    </source>
</evidence>
<proteinExistence type="predicted"/>
<name>A0ABV9HSN1_9FLAO</name>
<organism evidence="1 2">
    <name type="scientific">Dokdonia ponticola</name>
    <dbReference type="NCBI Taxonomy" id="2041041"/>
    <lineage>
        <taxon>Bacteria</taxon>
        <taxon>Pseudomonadati</taxon>
        <taxon>Bacteroidota</taxon>
        <taxon>Flavobacteriia</taxon>
        <taxon>Flavobacteriales</taxon>
        <taxon>Flavobacteriaceae</taxon>
        <taxon>Dokdonia</taxon>
    </lineage>
</organism>
<sequence>MFKSARSLMSFIDLLACALGASILLMLVFAKSKEINNQAEGLGAPKDFVYCEIELSDPSAYLILQIRPKDGEWRKFRLNQDGELLHEKDFILLSNNQLDKPTSFYAWGPFYKKVNDTYALDSQFFGIYGVDGKNQNEWEFSISYISNRTLNWDSKEDPNKIKDINDISAIELVYRIRNKNSVSFTEKKVKINFGETKVFNIVIEEDEI</sequence>
<evidence type="ECO:0000313" key="1">
    <source>
        <dbReference type="EMBL" id="MFC4633157.1"/>
    </source>
</evidence>
<dbReference type="EMBL" id="JBHSFV010000002">
    <property type="protein sequence ID" value="MFC4633157.1"/>
    <property type="molecule type" value="Genomic_DNA"/>
</dbReference>
<gene>
    <name evidence="1" type="ORF">ACFO3O_04520</name>
</gene>
<protein>
    <submittedName>
        <fullName evidence="1">Uncharacterized protein</fullName>
    </submittedName>
</protein>
<keyword evidence="2" id="KW-1185">Reference proteome</keyword>
<dbReference type="RefSeq" id="WP_379977350.1">
    <property type="nucleotide sequence ID" value="NZ_JBHSFV010000002.1"/>
</dbReference>
<accession>A0ABV9HSN1</accession>
<dbReference type="Proteomes" id="UP001596043">
    <property type="component" value="Unassembled WGS sequence"/>
</dbReference>
<reference evidence="2" key="1">
    <citation type="journal article" date="2019" name="Int. J. Syst. Evol. Microbiol.">
        <title>The Global Catalogue of Microorganisms (GCM) 10K type strain sequencing project: providing services to taxonomists for standard genome sequencing and annotation.</title>
        <authorList>
            <consortium name="The Broad Institute Genomics Platform"/>
            <consortium name="The Broad Institute Genome Sequencing Center for Infectious Disease"/>
            <person name="Wu L."/>
            <person name="Ma J."/>
        </authorList>
    </citation>
    <scope>NUCLEOTIDE SEQUENCE [LARGE SCALE GENOMIC DNA]</scope>
    <source>
        <strain evidence="2">YJ-61-S</strain>
    </source>
</reference>
<comment type="caution">
    <text evidence="1">The sequence shown here is derived from an EMBL/GenBank/DDBJ whole genome shotgun (WGS) entry which is preliminary data.</text>
</comment>